<dbReference type="PANTHER" id="PTHR34256:SF1">
    <property type="entry name" value="UPF0561 PROTEIN C2ORF68"/>
    <property type="match status" value="1"/>
</dbReference>
<dbReference type="EMBL" id="KB201004">
    <property type="protein sequence ID" value="ESO99602.1"/>
    <property type="molecule type" value="Genomic_DNA"/>
</dbReference>
<dbReference type="AlphaFoldDB" id="V4AQT2"/>
<dbReference type="CTD" id="20250869"/>
<dbReference type="KEGG" id="lgi:LOTGIDRAFT_238767"/>
<name>V4AQT2_LOTGI</name>
<dbReference type="GeneID" id="20250869"/>
<evidence type="ECO:0000256" key="2">
    <source>
        <dbReference type="SAM" id="MobiDB-lite"/>
    </source>
</evidence>
<protein>
    <submittedName>
        <fullName evidence="3">Uncharacterized protein</fullName>
    </submittedName>
</protein>
<gene>
    <name evidence="3" type="ORF">LOTGIDRAFT_238767</name>
</gene>
<dbReference type="PANTHER" id="PTHR34256">
    <property type="entry name" value="UPF0561 PROTEIN C2ORF68"/>
    <property type="match status" value="1"/>
</dbReference>
<dbReference type="RefSeq" id="XP_009049696.1">
    <property type="nucleotide sequence ID" value="XM_009051448.1"/>
</dbReference>
<evidence type="ECO:0000256" key="1">
    <source>
        <dbReference type="ARBA" id="ARBA00006905"/>
    </source>
</evidence>
<sequence length="132" mass="15521">MMSMPKQRLDFRHGFMKQIVKNQIDRDNYDKEVKMAKECEKSKTKRERHGGQSNRKPEIMTYVPPSKQGKDPKNELFILEFEDQDGEIHSAMVYKNDNPEEVAKKIGYDSNLTPPYITALSERITEEINKRL</sequence>
<accession>V4AQT2</accession>
<keyword evidence="4" id="KW-1185">Reference proteome</keyword>
<feature type="region of interest" description="Disordered" evidence="2">
    <location>
        <begin position="37"/>
        <end position="72"/>
    </location>
</feature>
<dbReference type="Proteomes" id="UP000030746">
    <property type="component" value="Unassembled WGS sequence"/>
</dbReference>
<reference evidence="3 4" key="1">
    <citation type="journal article" date="2013" name="Nature">
        <title>Insights into bilaterian evolution from three spiralian genomes.</title>
        <authorList>
            <person name="Simakov O."/>
            <person name="Marletaz F."/>
            <person name="Cho S.J."/>
            <person name="Edsinger-Gonzales E."/>
            <person name="Havlak P."/>
            <person name="Hellsten U."/>
            <person name="Kuo D.H."/>
            <person name="Larsson T."/>
            <person name="Lv J."/>
            <person name="Arendt D."/>
            <person name="Savage R."/>
            <person name="Osoegawa K."/>
            <person name="de Jong P."/>
            <person name="Grimwood J."/>
            <person name="Chapman J.A."/>
            <person name="Shapiro H."/>
            <person name="Aerts A."/>
            <person name="Otillar R.P."/>
            <person name="Terry A.Y."/>
            <person name="Boore J.L."/>
            <person name="Grigoriev I.V."/>
            <person name="Lindberg D.R."/>
            <person name="Seaver E.C."/>
            <person name="Weisblat D.A."/>
            <person name="Putnam N.H."/>
            <person name="Rokhsar D.S."/>
        </authorList>
    </citation>
    <scope>NUCLEOTIDE SEQUENCE [LARGE SCALE GENOMIC DNA]</scope>
</reference>
<organism evidence="3 4">
    <name type="scientific">Lottia gigantea</name>
    <name type="common">Giant owl limpet</name>
    <dbReference type="NCBI Taxonomy" id="225164"/>
    <lineage>
        <taxon>Eukaryota</taxon>
        <taxon>Metazoa</taxon>
        <taxon>Spiralia</taxon>
        <taxon>Lophotrochozoa</taxon>
        <taxon>Mollusca</taxon>
        <taxon>Gastropoda</taxon>
        <taxon>Patellogastropoda</taxon>
        <taxon>Lottioidea</taxon>
        <taxon>Lottiidae</taxon>
        <taxon>Lottia</taxon>
    </lineage>
</organism>
<dbReference type="OrthoDB" id="10033037at2759"/>
<dbReference type="OMA" id="FCLEYEG"/>
<dbReference type="Pfam" id="PF10573">
    <property type="entry name" value="UPF0561"/>
    <property type="match status" value="1"/>
</dbReference>
<dbReference type="InterPro" id="IPR018888">
    <property type="entry name" value="UPF0561"/>
</dbReference>
<evidence type="ECO:0000313" key="4">
    <source>
        <dbReference type="Proteomes" id="UP000030746"/>
    </source>
</evidence>
<evidence type="ECO:0000313" key="3">
    <source>
        <dbReference type="EMBL" id="ESO99602.1"/>
    </source>
</evidence>
<dbReference type="HOGENOM" id="CLU_100251_0_0_1"/>
<comment type="similarity">
    <text evidence="1">Belongs to the UPF0561 family.</text>
</comment>
<proteinExistence type="inferred from homology"/>